<evidence type="ECO:0000313" key="2">
    <source>
        <dbReference type="Proteomes" id="UP000240317"/>
    </source>
</evidence>
<reference evidence="1 2" key="1">
    <citation type="submission" date="2018-03" db="EMBL/GenBank/DDBJ databases">
        <title>Draft genome of Deinococcus sp. OD32.</title>
        <authorList>
            <person name="Wang X.-P."/>
            <person name="Du Z.-J."/>
        </authorList>
    </citation>
    <scope>NUCLEOTIDE SEQUENCE [LARGE SCALE GENOMIC DNA]</scope>
    <source>
        <strain evidence="1 2">OD32</strain>
    </source>
</reference>
<proteinExistence type="predicted"/>
<dbReference type="OrthoDB" id="9852004at2"/>
<dbReference type="RefSeq" id="WP_107139021.1">
    <property type="nucleotide sequence ID" value="NZ_PYSV01000017.1"/>
</dbReference>
<protein>
    <submittedName>
        <fullName evidence="1">Uncharacterized protein</fullName>
    </submittedName>
</protein>
<keyword evidence="2" id="KW-1185">Reference proteome</keyword>
<name>A0A2T3W4X5_9DEIO</name>
<dbReference type="EMBL" id="PYSV01000017">
    <property type="protein sequence ID" value="PTA66941.1"/>
    <property type="molecule type" value="Genomic_DNA"/>
</dbReference>
<accession>A0A2T3W4X5</accession>
<organism evidence="1 2">
    <name type="scientific">Deinococcus arcticus</name>
    <dbReference type="NCBI Taxonomy" id="2136176"/>
    <lineage>
        <taxon>Bacteria</taxon>
        <taxon>Thermotogati</taxon>
        <taxon>Deinococcota</taxon>
        <taxon>Deinococci</taxon>
        <taxon>Deinococcales</taxon>
        <taxon>Deinococcaceae</taxon>
        <taxon>Deinococcus</taxon>
    </lineage>
</organism>
<dbReference type="AlphaFoldDB" id="A0A2T3W4X5"/>
<dbReference type="Proteomes" id="UP000240317">
    <property type="component" value="Unassembled WGS sequence"/>
</dbReference>
<sequence>MNAKQLLDSDREAWVRLIALERTWGQPRDEILATALQECRGVRSELNARLKAWMYPDRNAVLASGERLFGRDGRTVRRTTGA</sequence>
<comment type="caution">
    <text evidence="1">The sequence shown here is derived from an EMBL/GenBank/DDBJ whole genome shotgun (WGS) entry which is preliminary data.</text>
</comment>
<gene>
    <name evidence="1" type="ORF">C8263_15350</name>
</gene>
<evidence type="ECO:0000313" key="1">
    <source>
        <dbReference type="EMBL" id="PTA66941.1"/>
    </source>
</evidence>